<dbReference type="GO" id="GO:0005576">
    <property type="term" value="C:extracellular region"/>
    <property type="evidence" value="ECO:0007669"/>
    <property type="project" value="InterPro"/>
</dbReference>
<dbReference type="SUPFAM" id="SSF57625">
    <property type="entry name" value="Invertebrate chitin-binding proteins"/>
    <property type="match status" value="1"/>
</dbReference>
<evidence type="ECO:0000313" key="9">
    <source>
        <dbReference type="Proteomes" id="UP000053676"/>
    </source>
</evidence>
<evidence type="ECO:0000256" key="1">
    <source>
        <dbReference type="ARBA" id="ARBA00022473"/>
    </source>
</evidence>
<reference evidence="9" key="1">
    <citation type="journal article" date="2014" name="Nat. Genet.">
        <title>Genome of the human hookworm Necator americanus.</title>
        <authorList>
            <person name="Tang Y.T."/>
            <person name="Gao X."/>
            <person name="Rosa B.A."/>
            <person name="Abubucker S."/>
            <person name="Hallsworth-Pepin K."/>
            <person name="Martin J."/>
            <person name="Tyagi R."/>
            <person name="Heizer E."/>
            <person name="Zhang X."/>
            <person name="Bhonagiri-Palsikar V."/>
            <person name="Minx P."/>
            <person name="Warren W.C."/>
            <person name="Wang Q."/>
            <person name="Zhan B."/>
            <person name="Hotez P.J."/>
            <person name="Sternberg P.W."/>
            <person name="Dougall A."/>
            <person name="Gaze S.T."/>
            <person name="Mulvenna J."/>
            <person name="Sotillo J."/>
            <person name="Ranganathan S."/>
            <person name="Rabelo E.M."/>
            <person name="Wilson R.K."/>
            <person name="Felgner P.L."/>
            <person name="Bethony J."/>
            <person name="Hawdon J.M."/>
            <person name="Gasser R.B."/>
            <person name="Loukas A."/>
            <person name="Mitreva M."/>
        </authorList>
    </citation>
    <scope>NUCLEOTIDE SEQUENCE [LARGE SCALE GENOMIC DNA]</scope>
</reference>
<dbReference type="Gene3D" id="2.170.140.10">
    <property type="entry name" value="Chitin binding domain"/>
    <property type="match status" value="1"/>
</dbReference>
<evidence type="ECO:0000256" key="3">
    <source>
        <dbReference type="ARBA" id="ARBA00022729"/>
    </source>
</evidence>
<accession>W2ST85</accession>
<dbReference type="STRING" id="51031.W2ST85"/>
<evidence type="ECO:0000256" key="4">
    <source>
        <dbReference type="ARBA" id="ARBA00022737"/>
    </source>
</evidence>
<keyword evidence="4" id="KW-0677">Repeat</keyword>
<name>W2ST85_NECAM</name>
<dbReference type="EMBL" id="KI665761">
    <property type="protein sequence ID" value="ETN72066.1"/>
    <property type="molecule type" value="Genomic_DNA"/>
</dbReference>
<dbReference type="InterPro" id="IPR051940">
    <property type="entry name" value="Chitin_bind-dev_reg"/>
</dbReference>
<dbReference type="SMART" id="SM00494">
    <property type="entry name" value="ChtBD2"/>
    <property type="match status" value="1"/>
</dbReference>
<keyword evidence="3" id="KW-0732">Signal</keyword>
<keyword evidence="1" id="KW-0217">Developmental protein</keyword>
<dbReference type="InterPro" id="IPR036508">
    <property type="entry name" value="Chitin-bd_dom_sf"/>
</dbReference>
<dbReference type="PROSITE" id="PS50940">
    <property type="entry name" value="CHIT_BIND_II"/>
    <property type="match status" value="1"/>
</dbReference>
<dbReference type="InterPro" id="IPR002557">
    <property type="entry name" value="Chitin-bd_dom"/>
</dbReference>
<keyword evidence="9" id="KW-1185">Reference proteome</keyword>
<feature type="domain" description="Chitin-binding type-2" evidence="7">
    <location>
        <begin position="33"/>
        <end position="87"/>
    </location>
</feature>
<dbReference type="GO" id="GO:0008061">
    <property type="term" value="F:chitin binding"/>
    <property type="evidence" value="ECO:0007669"/>
    <property type="project" value="UniProtKB-KW"/>
</dbReference>
<dbReference type="PANTHER" id="PTHR23301">
    <property type="entry name" value="CHITIN BINDING PERITROPHIN-A"/>
    <property type="match status" value="1"/>
</dbReference>
<evidence type="ECO:0000256" key="6">
    <source>
        <dbReference type="ARBA" id="ARBA00023180"/>
    </source>
</evidence>
<organism evidence="8 9">
    <name type="scientific">Necator americanus</name>
    <name type="common">Human hookworm</name>
    <dbReference type="NCBI Taxonomy" id="51031"/>
    <lineage>
        <taxon>Eukaryota</taxon>
        <taxon>Metazoa</taxon>
        <taxon>Ecdysozoa</taxon>
        <taxon>Nematoda</taxon>
        <taxon>Chromadorea</taxon>
        <taxon>Rhabditida</taxon>
        <taxon>Rhabditina</taxon>
        <taxon>Rhabditomorpha</taxon>
        <taxon>Strongyloidea</taxon>
        <taxon>Ancylostomatidae</taxon>
        <taxon>Bunostominae</taxon>
        <taxon>Necator</taxon>
    </lineage>
</organism>
<evidence type="ECO:0000256" key="5">
    <source>
        <dbReference type="ARBA" id="ARBA00023157"/>
    </source>
</evidence>
<keyword evidence="6" id="KW-0325">Glycoprotein</keyword>
<dbReference type="Pfam" id="PF01607">
    <property type="entry name" value="CBM_14"/>
    <property type="match status" value="1"/>
</dbReference>
<evidence type="ECO:0000313" key="8">
    <source>
        <dbReference type="EMBL" id="ETN72066.1"/>
    </source>
</evidence>
<dbReference type="PANTHER" id="PTHR23301:SF0">
    <property type="entry name" value="CHITIN-BINDING TYPE-2 DOMAIN-CONTAINING PROTEIN-RELATED"/>
    <property type="match status" value="1"/>
</dbReference>
<evidence type="ECO:0000259" key="7">
    <source>
        <dbReference type="PROSITE" id="PS50940"/>
    </source>
</evidence>
<evidence type="ECO:0000256" key="2">
    <source>
        <dbReference type="ARBA" id="ARBA00022669"/>
    </source>
</evidence>
<dbReference type="OrthoDB" id="5831849at2759"/>
<proteinExistence type="predicted"/>
<protein>
    <submittedName>
        <fullName evidence="8">Chitin binding Peritrophin-A domain protein</fullName>
    </submittedName>
</protein>
<dbReference type="Proteomes" id="UP000053676">
    <property type="component" value="Unassembled WGS sequence"/>
</dbReference>
<dbReference type="AlphaFoldDB" id="W2ST85"/>
<dbReference type="OMA" id="YLMACPE"/>
<dbReference type="KEGG" id="nai:NECAME_04537"/>
<keyword evidence="2" id="KW-0147">Chitin-binding</keyword>
<keyword evidence="5" id="KW-1015">Disulfide bond</keyword>
<sequence>MYFCFYKLFTQTTKTFEVNQFLQTLIGIHIIRVFKCNSDGFYADLKNCQKFIRCVNGISYNFDCPSGLSFHSDSLMCDHPDPSKCAGFN</sequence>
<gene>
    <name evidence="8" type="ORF">NECAME_04537</name>
</gene>